<feature type="compositionally biased region" description="Basic and acidic residues" evidence="1">
    <location>
        <begin position="31"/>
        <end position="45"/>
    </location>
</feature>
<dbReference type="PANTHER" id="PTHR34094:SF1">
    <property type="entry name" value="PROTEIN FAM185A"/>
    <property type="match status" value="1"/>
</dbReference>
<dbReference type="InterPro" id="IPR054331">
    <property type="entry name" value="LiaF_TM"/>
</dbReference>
<feature type="compositionally biased region" description="Basic and acidic residues" evidence="1">
    <location>
        <begin position="606"/>
        <end position="641"/>
    </location>
</feature>
<dbReference type="RefSeq" id="WP_074652890.1">
    <property type="nucleotide sequence ID" value="NZ_FNSD01000001.1"/>
</dbReference>
<organism evidence="5 6">
    <name type="scientific">Terriglobus roseus</name>
    <dbReference type="NCBI Taxonomy" id="392734"/>
    <lineage>
        <taxon>Bacteria</taxon>
        <taxon>Pseudomonadati</taxon>
        <taxon>Acidobacteriota</taxon>
        <taxon>Terriglobia</taxon>
        <taxon>Terriglobales</taxon>
        <taxon>Acidobacteriaceae</taxon>
        <taxon>Terriglobus</taxon>
    </lineage>
</organism>
<evidence type="ECO:0000256" key="2">
    <source>
        <dbReference type="SAM" id="Phobius"/>
    </source>
</evidence>
<accession>A0A1H4KTY9</accession>
<protein>
    <submittedName>
        <fullName evidence="5">Putative adhesin</fullName>
    </submittedName>
</protein>
<feature type="compositionally biased region" description="Pro residues" evidence="1">
    <location>
        <begin position="1"/>
        <end position="12"/>
    </location>
</feature>
<evidence type="ECO:0000313" key="5">
    <source>
        <dbReference type="EMBL" id="SEB61676.1"/>
    </source>
</evidence>
<feature type="region of interest" description="Disordered" evidence="1">
    <location>
        <begin position="1"/>
        <end position="47"/>
    </location>
</feature>
<keyword evidence="2" id="KW-0472">Membrane</keyword>
<feature type="compositionally biased region" description="Low complexity" evidence="1">
    <location>
        <begin position="595"/>
        <end position="605"/>
    </location>
</feature>
<dbReference type="PANTHER" id="PTHR34094">
    <property type="match status" value="1"/>
</dbReference>
<evidence type="ECO:0000259" key="4">
    <source>
        <dbReference type="Pfam" id="PF22570"/>
    </source>
</evidence>
<dbReference type="Pfam" id="PF22570">
    <property type="entry name" value="LiaF-TM"/>
    <property type="match status" value="1"/>
</dbReference>
<dbReference type="OrthoDB" id="127291at2"/>
<evidence type="ECO:0000313" key="6">
    <source>
        <dbReference type="Proteomes" id="UP000182409"/>
    </source>
</evidence>
<dbReference type="Proteomes" id="UP000182409">
    <property type="component" value="Unassembled WGS sequence"/>
</dbReference>
<feature type="domain" description="LiaF transmembrane" evidence="4">
    <location>
        <begin position="100"/>
        <end position="188"/>
    </location>
</feature>
<dbReference type="Pfam" id="PF13349">
    <property type="entry name" value="DUF4097"/>
    <property type="match status" value="2"/>
</dbReference>
<reference evidence="5 6" key="1">
    <citation type="submission" date="2016-10" db="EMBL/GenBank/DDBJ databases">
        <authorList>
            <person name="de Groot N.N."/>
        </authorList>
    </citation>
    <scope>NUCLEOTIDE SEQUENCE [LARGE SCALE GENOMIC DNA]</scope>
    <source>
        <strain evidence="5 6">AB35.6</strain>
    </source>
</reference>
<sequence length="641" mass="68991">MSTTPPNQPPFDPTARVDPNAPFDPTNVNDPRYDPSRDPRYDPRWQKAQQRFYRDQQRAAANQGRAATRAQAAAWRAQSRANRDQWKMYWRSQRRASIVGPLLLIALGVIFFLIHTGRVSMVNFISWYSRWWPLLLILIGLLRLAEWAIDRARAPQDAPPMRYSVGGGVVLGVIVLICLGLATHTMQWRADRNGFGFTGPFGGDDMGHFFGQKHEEDSPAMEHALPSGASLTIDNPRGDVSVSGTSDDGKVHLSLHKEVYTNSDSTASDRLREMAPVFEGADDNLRLRIPAKEGASADLTLLVPAGTRVQLNSDRGDVHVTNLKSPLVVTANNGDVEVAAITGSVLVHVNNRRRSTNVRSVTGDVNVNGNGDSVSLSDVNGTATVKGDFLSGGQLERITGAVSYHSSRTDLTLARLDGQMALDKEDLNLSQVIGPVRVETRSHNITLDKVTGEVKVVNSNGTVDVHAAPPTGAITIDNQKGDVNVTLPNGTKFNLNAETSDGDTHSDFAGVNSDGRGTISGTVNGGGVAVRINTSHGDVNVTRNSVAPLPPRPPAPTITGFGSIPQTPIPLTPGMPPEAAAALEDAKKQVADAKAQAAQAGADARQQAKEAMEQARQAMKDAQEKQREAMRLAREAAKQKD</sequence>
<feature type="domain" description="DUF4097" evidence="3">
    <location>
        <begin position="422"/>
        <end position="542"/>
    </location>
</feature>
<proteinExistence type="predicted"/>
<name>A0A1H4KTY9_9BACT</name>
<dbReference type="AlphaFoldDB" id="A0A1H4KTY9"/>
<feature type="domain" description="DUF4097" evidence="3">
    <location>
        <begin position="225"/>
        <end position="378"/>
    </location>
</feature>
<evidence type="ECO:0000256" key="1">
    <source>
        <dbReference type="SAM" id="MobiDB-lite"/>
    </source>
</evidence>
<keyword evidence="2" id="KW-1133">Transmembrane helix</keyword>
<feature type="transmembrane region" description="Helical" evidence="2">
    <location>
        <begin position="161"/>
        <end position="182"/>
    </location>
</feature>
<dbReference type="InterPro" id="IPR025164">
    <property type="entry name" value="Toastrack_DUF4097"/>
</dbReference>
<feature type="region of interest" description="Disordered" evidence="1">
    <location>
        <begin position="595"/>
        <end position="641"/>
    </location>
</feature>
<dbReference type="EMBL" id="FNSD01000001">
    <property type="protein sequence ID" value="SEB61676.1"/>
    <property type="molecule type" value="Genomic_DNA"/>
</dbReference>
<feature type="transmembrane region" description="Helical" evidence="2">
    <location>
        <begin position="131"/>
        <end position="149"/>
    </location>
</feature>
<evidence type="ECO:0000259" key="3">
    <source>
        <dbReference type="Pfam" id="PF13349"/>
    </source>
</evidence>
<gene>
    <name evidence="5" type="ORF">SAMN05443244_1342</name>
</gene>
<feature type="transmembrane region" description="Helical" evidence="2">
    <location>
        <begin position="96"/>
        <end position="116"/>
    </location>
</feature>
<keyword evidence="2" id="KW-0812">Transmembrane</keyword>